<dbReference type="InterPro" id="IPR000671">
    <property type="entry name" value="Peptidase_A31"/>
</dbReference>
<name>A0A0K2GBT1_NITMO</name>
<dbReference type="PANTHER" id="PTHR30302:SF1">
    <property type="entry name" value="HYDROGENASE 2 MATURATION PROTEASE"/>
    <property type="match status" value="1"/>
</dbReference>
<keyword evidence="3" id="KW-0064">Aspartyl protease</keyword>
<dbReference type="NCBIfam" id="TIGR00072">
    <property type="entry name" value="hydrog_prot"/>
    <property type="match status" value="1"/>
</dbReference>
<dbReference type="GO" id="GO:0008047">
    <property type="term" value="F:enzyme activator activity"/>
    <property type="evidence" value="ECO:0007669"/>
    <property type="project" value="InterPro"/>
</dbReference>
<keyword evidence="4" id="KW-0378">Hydrolase</keyword>
<dbReference type="EMBL" id="CP011801">
    <property type="protein sequence ID" value="ALA58067.1"/>
    <property type="molecule type" value="Genomic_DNA"/>
</dbReference>
<keyword evidence="2 5" id="KW-0645">Protease</keyword>
<evidence type="ECO:0000256" key="1">
    <source>
        <dbReference type="ARBA" id="ARBA00006814"/>
    </source>
</evidence>
<dbReference type="PANTHER" id="PTHR30302">
    <property type="entry name" value="HYDROGENASE 1 MATURATION PROTEASE"/>
    <property type="match status" value="1"/>
</dbReference>
<gene>
    <name evidence="5" type="ORF">NITMOv2_1643</name>
</gene>
<reference evidence="5 6" key="1">
    <citation type="journal article" date="2015" name="Proc. Natl. Acad. Sci. U.S.A.">
        <title>Expanded metabolic versatility of ubiquitous nitrite-oxidizing bacteria from the genus Nitrospira.</title>
        <authorList>
            <person name="Koch H."/>
            <person name="Lucker S."/>
            <person name="Albertsen M."/>
            <person name="Kitzinger K."/>
            <person name="Herbold C."/>
            <person name="Spieck E."/>
            <person name="Nielsen P.H."/>
            <person name="Wagner M."/>
            <person name="Daims H."/>
        </authorList>
    </citation>
    <scope>NUCLEOTIDE SEQUENCE [LARGE SCALE GENOMIC DNA]</scope>
    <source>
        <strain evidence="5 6">NSP M-1</strain>
    </source>
</reference>
<dbReference type="Proteomes" id="UP000069205">
    <property type="component" value="Chromosome"/>
</dbReference>
<evidence type="ECO:0000313" key="6">
    <source>
        <dbReference type="Proteomes" id="UP000069205"/>
    </source>
</evidence>
<dbReference type="AlphaFoldDB" id="A0A0K2GBT1"/>
<proteinExistence type="inferred from homology"/>
<evidence type="ECO:0000256" key="3">
    <source>
        <dbReference type="ARBA" id="ARBA00022750"/>
    </source>
</evidence>
<dbReference type="Pfam" id="PF01750">
    <property type="entry name" value="HycI"/>
    <property type="match status" value="1"/>
</dbReference>
<protein>
    <submittedName>
        <fullName evidence="5">Putative hydrogenase maturation protease (Modular protein)</fullName>
    </submittedName>
</protein>
<dbReference type="Gene3D" id="3.40.50.1450">
    <property type="entry name" value="HybD-like"/>
    <property type="match status" value="1"/>
</dbReference>
<dbReference type="GO" id="GO:0016485">
    <property type="term" value="P:protein processing"/>
    <property type="evidence" value="ECO:0007669"/>
    <property type="project" value="TreeGrafter"/>
</dbReference>
<comment type="similarity">
    <text evidence="1">Belongs to the peptidase A31 family.</text>
</comment>
<keyword evidence="6" id="KW-1185">Reference proteome</keyword>
<accession>A0A0K2GBT1</accession>
<evidence type="ECO:0000256" key="4">
    <source>
        <dbReference type="ARBA" id="ARBA00022801"/>
    </source>
</evidence>
<dbReference type="STRING" id="42253.NITMOv2_1643"/>
<dbReference type="PATRIC" id="fig|42253.5.peg.1616"/>
<dbReference type="PRINTS" id="PR00446">
    <property type="entry name" value="HYDRGNUPTAKE"/>
</dbReference>
<evidence type="ECO:0000313" key="5">
    <source>
        <dbReference type="EMBL" id="ALA58067.1"/>
    </source>
</evidence>
<evidence type="ECO:0000256" key="2">
    <source>
        <dbReference type="ARBA" id="ARBA00022670"/>
    </source>
</evidence>
<dbReference type="GO" id="GO:0004190">
    <property type="term" value="F:aspartic-type endopeptidase activity"/>
    <property type="evidence" value="ECO:0007669"/>
    <property type="project" value="UniProtKB-KW"/>
</dbReference>
<dbReference type="SUPFAM" id="SSF53163">
    <property type="entry name" value="HybD-like"/>
    <property type="match status" value="1"/>
</dbReference>
<organism evidence="5 6">
    <name type="scientific">Nitrospira moscoviensis</name>
    <dbReference type="NCBI Taxonomy" id="42253"/>
    <lineage>
        <taxon>Bacteria</taxon>
        <taxon>Pseudomonadati</taxon>
        <taxon>Nitrospirota</taxon>
        <taxon>Nitrospiria</taxon>
        <taxon>Nitrospirales</taxon>
        <taxon>Nitrospiraceae</taxon>
        <taxon>Nitrospira</taxon>
    </lineage>
</organism>
<sequence length="290" mass="31829">MPTVENLMLPTNRLAVIGCGNLNRSDDGIGVVVAQRLKQWLNDAPCDGVAVFDAGTGGMDVMFQARGATSLIIVDACVSGSQPGSIFKLPGHELTNRPEPGYSLHDFRWDHALYTGQKIFGDAFPRDVTVYLVEAASVSLGVQLSPVVSTAVDQVVNCIKEHIGQMMRVPRQDSFAAETTQAESVSPSEGPRIQIRRGNLYLEASVYKKYLAGLESVILLRQQDKLLILPVRHAAAGGLLLKVRNPQGDRVVHAREFLRDQGLDEQEEWTLRVQWNSRSAALVAEWPSSR</sequence>
<dbReference type="InterPro" id="IPR023430">
    <property type="entry name" value="Pept_HybD-like_dom_sf"/>
</dbReference>
<dbReference type="KEGG" id="nmv:NITMOv2_1643"/>